<dbReference type="EMBL" id="KN833731">
    <property type="protein sequence ID" value="KIK23038.1"/>
    <property type="molecule type" value="Genomic_DNA"/>
</dbReference>
<dbReference type="Proteomes" id="UP000054018">
    <property type="component" value="Unassembled WGS sequence"/>
</dbReference>
<keyword evidence="2" id="KW-1185">Reference proteome</keyword>
<accession>A0A0C9ZTR9</accession>
<protein>
    <submittedName>
        <fullName evidence="1">Uncharacterized protein</fullName>
    </submittedName>
</protein>
<evidence type="ECO:0000313" key="2">
    <source>
        <dbReference type="Proteomes" id="UP000054018"/>
    </source>
</evidence>
<dbReference type="HOGENOM" id="CLU_2961744_0_0_1"/>
<dbReference type="AlphaFoldDB" id="A0A0C9ZTR9"/>
<reference evidence="1 2" key="1">
    <citation type="submission" date="2014-04" db="EMBL/GenBank/DDBJ databases">
        <authorList>
            <consortium name="DOE Joint Genome Institute"/>
            <person name="Kuo A."/>
            <person name="Kohler A."/>
            <person name="Costa M.D."/>
            <person name="Nagy L.G."/>
            <person name="Floudas D."/>
            <person name="Copeland A."/>
            <person name="Barry K.W."/>
            <person name="Cichocki N."/>
            <person name="Veneault-Fourrey C."/>
            <person name="LaButti K."/>
            <person name="Lindquist E.A."/>
            <person name="Lipzen A."/>
            <person name="Lundell T."/>
            <person name="Morin E."/>
            <person name="Murat C."/>
            <person name="Sun H."/>
            <person name="Tunlid A."/>
            <person name="Henrissat B."/>
            <person name="Grigoriev I.V."/>
            <person name="Hibbett D.S."/>
            <person name="Martin F."/>
            <person name="Nordberg H.P."/>
            <person name="Cantor M.N."/>
            <person name="Hua S.X."/>
        </authorList>
    </citation>
    <scope>NUCLEOTIDE SEQUENCE [LARGE SCALE GENOMIC DNA]</scope>
    <source>
        <strain evidence="1 2">441</strain>
    </source>
</reference>
<proteinExistence type="predicted"/>
<organism evidence="1 2">
    <name type="scientific">Pisolithus microcarpus 441</name>
    <dbReference type="NCBI Taxonomy" id="765257"/>
    <lineage>
        <taxon>Eukaryota</taxon>
        <taxon>Fungi</taxon>
        <taxon>Dikarya</taxon>
        <taxon>Basidiomycota</taxon>
        <taxon>Agaricomycotina</taxon>
        <taxon>Agaricomycetes</taxon>
        <taxon>Agaricomycetidae</taxon>
        <taxon>Boletales</taxon>
        <taxon>Sclerodermatineae</taxon>
        <taxon>Pisolithaceae</taxon>
        <taxon>Pisolithus</taxon>
    </lineage>
</organism>
<gene>
    <name evidence="1" type="ORF">PISMIDRAFT_679668</name>
</gene>
<sequence length="59" mass="6639">MVISRACEYGATYDTWTPQDTVSEVNASLPFLGCSRPPSLMSWRHRTMDACVGPRVMQM</sequence>
<reference evidence="2" key="2">
    <citation type="submission" date="2015-01" db="EMBL/GenBank/DDBJ databases">
        <title>Evolutionary Origins and Diversification of the Mycorrhizal Mutualists.</title>
        <authorList>
            <consortium name="DOE Joint Genome Institute"/>
            <consortium name="Mycorrhizal Genomics Consortium"/>
            <person name="Kohler A."/>
            <person name="Kuo A."/>
            <person name="Nagy L.G."/>
            <person name="Floudas D."/>
            <person name="Copeland A."/>
            <person name="Barry K.W."/>
            <person name="Cichocki N."/>
            <person name="Veneault-Fourrey C."/>
            <person name="LaButti K."/>
            <person name="Lindquist E.A."/>
            <person name="Lipzen A."/>
            <person name="Lundell T."/>
            <person name="Morin E."/>
            <person name="Murat C."/>
            <person name="Riley R."/>
            <person name="Ohm R."/>
            <person name="Sun H."/>
            <person name="Tunlid A."/>
            <person name="Henrissat B."/>
            <person name="Grigoriev I.V."/>
            <person name="Hibbett D.S."/>
            <person name="Martin F."/>
        </authorList>
    </citation>
    <scope>NUCLEOTIDE SEQUENCE [LARGE SCALE GENOMIC DNA]</scope>
    <source>
        <strain evidence="2">441</strain>
    </source>
</reference>
<name>A0A0C9ZTR9_9AGAM</name>
<evidence type="ECO:0000313" key="1">
    <source>
        <dbReference type="EMBL" id="KIK23038.1"/>
    </source>
</evidence>